<organism evidence="2 3">
    <name type="scientific">Halogeometricum rufum</name>
    <dbReference type="NCBI Taxonomy" id="553469"/>
    <lineage>
        <taxon>Archaea</taxon>
        <taxon>Methanobacteriati</taxon>
        <taxon>Methanobacteriota</taxon>
        <taxon>Stenosarchaea group</taxon>
        <taxon>Halobacteria</taxon>
        <taxon>Halobacteriales</taxon>
        <taxon>Haloferacaceae</taxon>
        <taxon>Halogeometricum</taxon>
    </lineage>
</organism>
<evidence type="ECO:0000313" key="2">
    <source>
        <dbReference type="EMBL" id="SFR69076.1"/>
    </source>
</evidence>
<dbReference type="SUPFAM" id="SSF51905">
    <property type="entry name" value="FAD/NAD(P)-binding domain"/>
    <property type="match status" value="1"/>
</dbReference>
<gene>
    <name evidence="2" type="ORF">SAMN04487947_3556</name>
</gene>
<dbReference type="STRING" id="553469.SAMN04487947_3556"/>
<dbReference type="Proteomes" id="UP000198531">
    <property type="component" value="Unassembled WGS sequence"/>
</dbReference>
<dbReference type="AlphaFoldDB" id="A0A1I6IQV0"/>
<dbReference type="Gene3D" id="3.30.9.10">
    <property type="entry name" value="D-Amino Acid Oxidase, subunit A, domain 2"/>
    <property type="match status" value="1"/>
</dbReference>
<dbReference type="PANTHER" id="PTHR13847">
    <property type="entry name" value="SARCOSINE DEHYDROGENASE-RELATED"/>
    <property type="match status" value="1"/>
</dbReference>
<keyword evidence="3" id="KW-1185">Reference proteome</keyword>
<reference evidence="3" key="1">
    <citation type="submission" date="2016-10" db="EMBL/GenBank/DDBJ databases">
        <authorList>
            <person name="Varghese N."/>
            <person name="Submissions S."/>
        </authorList>
    </citation>
    <scope>NUCLEOTIDE SEQUENCE [LARGE SCALE GENOMIC DNA]</scope>
    <source>
        <strain evidence="3">CGMCC 1.7736</strain>
    </source>
</reference>
<name>A0A1I6IQV0_9EURY</name>
<dbReference type="Gene3D" id="3.50.50.60">
    <property type="entry name" value="FAD/NAD(P)-binding domain"/>
    <property type="match status" value="1"/>
</dbReference>
<evidence type="ECO:0000313" key="3">
    <source>
        <dbReference type="Proteomes" id="UP000198531"/>
    </source>
</evidence>
<accession>A0A1I6IQV0</accession>
<dbReference type="Pfam" id="PF01266">
    <property type="entry name" value="DAO"/>
    <property type="match status" value="1"/>
</dbReference>
<dbReference type="InterPro" id="IPR036188">
    <property type="entry name" value="FAD/NAD-bd_sf"/>
</dbReference>
<dbReference type="GO" id="GO:0005737">
    <property type="term" value="C:cytoplasm"/>
    <property type="evidence" value="ECO:0007669"/>
    <property type="project" value="TreeGrafter"/>
</dbReference>
<proteinExistence type="predicted"/>
<evidence type="ECO:0000259" key="1">
    <source>
        <dbReference type="Pfam" id="PF01266"/>
    </source>
</evidence>
<protein>
    <submittedName>
        <fullName evidence="2">Glycine/D-amino acid oxidase</fullName>
    </submittedName>
</protein>
<dbReference type="InterPro" id="IPR006076">
    <property type="entry name" value="FAD-dep_OxRdtase"/>
</dbReference>
<feature type="domain" description="FAD dependent oxidoreductase" evidence="1">
    <location>
        <begin position="4"/>
        <end position="296"/>
    </location>
</feature>
<dbReference type="EMBL" id="FOYT01000004">
    <property type="protein sequence ID" value="SFR69076.1"/>
    <property type="molecule type" value="Genomic_DNA"/>
</dbReference>
<sequence>MEVAYDLWPQVSREIDAEDAYERTGHLLLYENETGGLQGGFESARARANVQNEFGVETEVLDGDEVREMEPGVSEDVIGALHCPNDGIADHATITRSLARAAEAHGATVRENAPVRGLERDGSRVTAVRTADERFAVDQTVFLLSNTHVPQLVEDELDISLPVWNMYPQVSATEPMDEVPVNHLIGHDSRRLALKEISESRVMISGGWRGEWDEDAQQGIALEERVDGNAADARAVFPDLTGIEVERSDASRRESVTVDHVPIIDTLPGADNMIVGTGWSGHGFAISLAINRLLSRWAIDGTRPSRLSPFSLERLRRPE</sequence>